<evidence type="ECO:0000313" key="1">
    <source>
        <dbReference type="EMBL" id="MFC3106396.1"/>
    </source>
</evidence>
<protein>
    <submittedName>
        <fullName evidence="1">HAD domain-containing protein</fullName>
    </submittedName>
</protein>
<dbReference type="EMBL" id="JBHRTP010000002">
    <property type="protein sequence ID" value="MFC3106396.1"/>
    <property type="molecule type" value="Genomic_DNA"/>
</dbReference>
<name>A0ABV7EY59_9BURK</name>
<gene>
    <name evidence="1" type="ORF">ACFOFO_00190</name>
</gene>
<dbReference type="Proteomes" id="UP001595530">
    <property type="component" value="Unassembled WGS sequence"/>
</dbReference>
<comment type="caution">
    <text evidence="1">The sequence shown here is derived from an EMBL/GenBank/DDBJ whole genome shotgun (WGS) entry which is preliminary data.</text>
</comment>
<organism evidence="1 2">
    <name type="scientific">Undibacterium arcticum</name>
    <dbReference type="NCBI Taxonomy" id="1762892"/>
    <lineage>
        <taxon>Bacteria</taxon>
        <taxon>Pseudomonadati</taxon>
        <taxon>Pseudomonadota</taxon>
        <taxon>Betaproteobacteria</taxon>
        <taxon>Burkholderiales</taxon>
        <taxon>Oxalobacteraceae</taxon>
        <taxon>Undibacterium</taxon>
    </lineage>
</organism>
<sequence>MILFLDFDGVLHRFGDRIADYCRFLPRLEAELRDYPDVKIAVSSDWRKHHTLEELKGFFSADIGKSDAEFTVRNEPAGSDRRQVLRGRGLDDGEWLYRALDCARR</sequence>
<dbReference type="Pfam" id="PF18143">
    <property type="entry name" value="HAD_SAK_2"/>
    <property type="match status" value="1"/>
</dbReference>
<accession>A0ABV7EY59</accession>
<evidence type="ECO:0000313" key="2">
    <source>
        <dbReference type="Proteomes" id="UP001595530"/>
    </source>
</evidence>
<proteinExistence type="predicted"/>
<reference evidence="2" key="1">
    <citation type="journal article" date="2019" name="Int. J. Syst. Evol. Microbiol.">
        <title>The Global Catalogue of Microorganisms (GCM) 10K type strain sequencing project: providing services to taxonomists for standard genome sequencing and annotation.</title>
        <authorList>
            <consortium name="The Broad Institute Genomics Platform"/>
            <consortium name="The Broad Institute Genome Sequencing Center for Infectious Disease"/>
            <person name="Wu L."/>
            <person name="Ma J."/>
        </authorList>
    </citation>
    <scope>NUCLEOTIDE SEQUENCE [LARGE SCALE GENOMIC DNA]</scope>
    <source>
        <strain evidence="2">KCTC 42986</strain>
    </source>
</reference>
<keyword evidence="2" id="KW-1185">Reference proteome</keyword>
<dbReference type="RefSeq" id="WP_390324980.1">
    <property type="nucleotide sequence ID" value="NZ_JBHRTP010000002.1"/>
</dbReference>